<keyword evidence="2" id="KW-1185">Reference proteome</keyword>
<proteinExistence type="predicted"/>
<dbReference type="GO" id="GO:0008124">
    <property type="term" value="F:4-alpha-hydroxytetrahydrobiopterin dehydratase activity"/>
    <property type="evidence" value="ECO:0007669"/>
    <property type="project" value="InterPro"/>
</dbReference>
<protein>
    <submittedName>
        <fullName evidence="1">Uncharacterized protein</fullName>
    </submittedName>
</protein>
<dbReference type="EMBL" id="BOPH01000074">
    <property type="protein sequence ID" value="GIJ70260.1"/>
    <property type="molecule type" value="Genomic_DNA"/>
</dbReference>
<gene>
    <name evidence="1" type="ORF">Voc01_051770</name>
</gene>
<evidence type="ECO:0000313" key="2">
    <source>
        <dbReference type="Proteomes" id="UP000635606"/>
    </source>
</evidence>
<dbReference type="GO" id="GO:0006729">
    <property type="term" value="P:tetrahydrobiopterin biosynthetic process"/>
    <property type="evidence" value="ECO:0007669"/>
    <property type="project" value="InterPro"/>
</dbReference>
<reference evidence="1" key="1">
    <citation type="submission" date="2021-01" db="EMBL/GenBank/DDBJ databases">
        <title>Whole genome shotgun sequence of Virgisporangium ochraceum NBRC 16418.</title>
        <authorList>
            <person name="Komaki H."/>
            <person name="Tamura T."/>
        </authorList>
    </citation>
    <scope>NUCLEOTIDE SEQUENCE</scope>
    <source>
        <strain evidence="1">NBRC 16418</strain>
    </source>
</reference>
<dbReference type="AlphaFoldDB" id="A0A8J3ZXF3"/>
<evidence type="ECO:0000313" key="1">
    <source>
        <dbReference type="EMBL" id="GIJ70260.1"/>
    </source>
</evidence>
<organism evidence="1 2">
    <name type="scientific">Virgisporangium ochraceum</name>
    <dbReference type="NCBI Taxonomy" id="65505"/>
    <lineage>
        <taxon>Bacteria</taxon>
        <taxon>Bacillati</taxon>
        <taxon>Actinomycetota</taxon>
        <taxon>Actinomycetes</taxon>
        <taxon>Micromonosporales</taxon>
        <taxon>Micromonosporaceae</taxon>
        <taxon>Virgisporangium</taxon>
    </lineage>
</organism>
<dbReference type="InterPro" id="IPR036428">
    <property type="entry name" value="PCD_sf"/>
</dbReference>
<comment type="caution">
    <text evidence="1">The sequence shown here is derived from an EMBL/GenBank/DDBJ whole genome shotgun (WGS) entry which is preliminary data.</text>
</comment>
<accession>A0A8J3ZXF3</accession>
<name>A0A8J3ZXF3_9ACTN</name>
<dbReference type="SUPFAM" id="SSF55248">
    <property type="entry name" value="PCD-like"/>
    <property type="match status" value="1"/>
</dbReference>
<dbReference type="Proteomes" id="UP000635606">
    <property type="component" value="Unassembled WGS sequence"/>
</dbReference>
<sequence>MGELWAWTHAPCVGKDVPEAVGEGEASIRPQAGNDAESGVAMRVRRDKGHRDYLADAFALLQGWTRDGHEIRRTLPLDDSQHVALTESMKVAADALQLRAEARRLDGHTQIRVRTPEGGNLSTNEVALAARIEDLYKRITGAIA</sequence>